<dbReference type="PANTHER" id="PTHR46060">
    <property type="entry name" value="MARINER MOS1 TRANSPOSASE-LIKE PROTEIN"/>
    <property type="match status" value="1"/>
</dbReference>
<dbReference type="GO" id="GO:0003676">
    <property type="term" value="F:nucleic acid binding"/>
    <property type="evidence" value="ECO:0007669"/>
    <property type="project" value="InterPro"/>
</dbReference>
<dbReference type="SUPFAM" id="SSF49313">
    <property type="entry name" value="Cadherin-like"/>
    <property type="match status" value="1"/>
</dbReference>
<dbReference type="EMBL" id="JAWDGP010001473">
    <property type="protein sequence ID" value="KAK3791386.1"/>
    <property type="molecule type" value="Genomic_DNA"/>
</dbReference>
<evidence type="ECO:0000313" key="3">
    <source>
        <dbReference type="EMBL" id="KAK3791386.1"/>
    </source>
</evidence>
<reference evidence="3" key="1">
    <citation type="journal article" date="2023" name="G3 (Bethesda)">
        <title>A reference genome for the long-term kleptoplast-retaining sea slug Elysia crispata morphotype clarki.</title>
        <authorList>
            <person name="Eastman K.E."/>
            <person name="Pendleton A.L."/>
            <person name="Shaikh M.A."/>
            <person name="Suttiyut T."/>
            <person name="Ogas R."/>
            <person name="Tomko P."/>
            <person name="Gavelis G."/>
            <person name="Widhalm J.R."/>
            <person name="Wisecaver J.H."/>
        </authorList>
    </citation>
    <scope>NUCLEOTIDE SEQUENCE</scope>
    <source>
        <strain evidence="3">ECLA1</strain>
    </source>
</reference>
<proteinExistence type="predicted"/>
<dbReference type="PANTHER" id="PTHR46060:SF1">
    <property type="entry name" value="MARINER MOS1 TRANSPOSASE-LIKE PROTEIN"/>
    <property type="match status" value="1"/>
</dbReference>
<dbReference type="CDD" id="cd11304">
    <property type="entry name" value="Cadherin_repeat"/>
    <property type="match status" value="1"/>
</dbReference>
<sequence length="480" mass="54734">MATSNDLLIKQRSVIEFLAAEGCSAANIHARMKTVYGEMCISDCAVRKWVRIFKGEDPRETILRDRKRSVRPLSASDTAHREKVDCMIRANRRVKQKEIADELGISKERVHHIATTVLGYRKVSARWVPRQLTVEMKAQRKDMCTQLLERYNAEGEAFLQRIVTGDESWFHHYDPECKAQSMEYRHKTSPSPRKFKVVASARKVLFTVFWDMEGVVHMEFLEQGQTVNSERYISTLRALKLRLRRIRRDKDSILQHDNARPHTSRQTQDALRQLELTTLPHPAYSPDLAPSDYYLFPQLKKYLKGHHYDNDEEVIADVRRWCRGQPSEFFADGVSQLVKRWRRVNELDYEKLDGDNIRAIEFSIIATDGDSVAPKSSSVMASVTVNNVNDNDPTIEKSSLKISVSSSAKRGDIVSILGASDLDGDNIQFSLQGSQTSSSDIFIIEKESGKLSLARNIPQDQDTFQLNIVTFDDGSCCGSL</sequence>
<dbReference type="AlphaFoldDB" id="A0AAE1E206"/>
<feature type="domain" description="Cadherin" evidence="2">
    <location>
        <begin position="396"/>
        <end position="475"/>
    </location>
</feature>
<dbReference type="Gene3D" id="3.30.420.10">
    <property type="entry name" value="Ribonuclease H-like superfamily/Ribonuclease H"/>
    <property type="match status" value="1"/>
</dbReference>
<dbReference type="GO" id="GO:0007156">
    <property type="term" value="P:homophilic cell adhesion via plasma membrane adhesion molecules"/>
    <property type="evidence" value="ECO:0007669"/>
    <property type="project" value="InterPro"/>
</dbReference>
<gene>
    <name evidence="3" type="ORF">RRG08_012568</name>
</gene>
<evidence type="ECO:0000313" key="4">
    <source>
        <dbReference type="Proteomes" id="UP001283361"/>
    </source>
</evidence>
<dbReference type="InterPro" id="IPR002126">
    <property type="entry name" value="Cadherin-like_dom"/>
</dbReference>
<keyword evidence="1" id="KW-0106">Calcium</keyword>
<evidence type="ECO:0000259" key="2">
    <source>
        <dbReference type="PROSITE" id="PS50268"/>
    </source>
</evidence>
<accession>A0AAE1E206</accession>
<dbReference type="InterPro" id="IPR052709">
    <property type="entry name" value="Transposase-MT_Hybrid"/>
</dbReference>
<comment type="caution">
    <text evidence="3">The sequence shown here is derived from an EMBL/GenBank/DDBJ whole genome shotgun (WGS) entry which is preliminary data.</text>
</comment>
<dbReference type="PROSITE" id="PS50268">
    <property type="entry name" value="CADHERIN_2"/>
    <property type="match status" value="2"/>
</dbReference>
<dbReference type="InterPro" id="IPR036397">
    <property type="entry name" value="RNaseH_sf"/>
</dbReference>
<evidence type="ECO:0000256" key="1">
    <source>
        <dbReference type="PROSITE-ProRule" id="PRU00043"/>
    </source>
</evidence>
<dbReference type="GO" id="GO:0016020">
    <property type="term" value="C:membrane"/>
    <property type="evidence" value="ECO:0007669"/>
    <property type="project" value="InterPro"/>
</dbReference>
<dbReference type="InterPro" id="IPR001888">
    <property type="entry name" value="Transposase_1"/>
</dbReference>
<feature type="domain" description="Cadherin" evidence="2">
    <location>
        <begin position="347"/>
        <end position="395"/>
    </location>
</feature>
<dbReference type="Pfam" id="PF01359">
    <property type="entry name" value="Transposase_1"/>
    <property type="match status" value="1"/>
</dbReference>
<dbReference type="Proteomes" id="UP001283361">
    <property type="component" value="Unassembled WGS sequence"/>
</dbReference>
<dbReference type="Gene3D" id="2.60.40.60">
    <property type="entry name" value="Cadherins"/>
    <property type="match status" value="1"/>
</dbReference>
<dbReference type="GO" id="GO:0005509">
    <property type="term" value="F:calcium ion binding"/>
    <property type="evidence" value="ECO:0007669"/>
    <property type="project" value="UniProtKB-UniRule"/>
</dbReference>
<protein>
    <recommendedName>
        <fullName evidence="2">Cadherin domain-containing protein</fullName>
    </recommendedName>
</protein>
<name>A0AAE1E206_9GAST</name>
<keyword evidence="4" id="KW-1185">Reference proteome</keyword>
<organism evidence="3 4">
    <name type="scientific">Elysia crispata</name>
    <name type="common">lettuce slug</name>
    <dbReference type="NCBI Taxonomy" id="231223"/>
    <lineage>
        <taxon>Eukaryota</taxon>
        <taxon>Metazoa</taxon>
        <taxon>Spiralia</taxon>
        <taxon>Lophotrochozoa</taxon>
        <taxon>Mollusca</taxon>
        <taxon>Gastropoda</taxon>
        <taxon>Heterobranchia</taxon>
        <taxon>Euthyneura</taxon>
        <taxon>Panpulmonata</taxon>
        <taxon>Sacoglossa</taxon>
        <taxon>Placobranchoidea</taxon>
        <taxon>Plakobranchidae</taxon>
        <taxon>Elysia</taxon>
    </lineage>
</organism>
<dbReference type="InterPro" id="IPR015919">
    <property type="entry name" value="Cadherin-like_sf"/>
</dbReference>